<proteinExistence type="predicted"/>
<feature type="compositionally biased region" description="Basic and acidic residues" evidence="1">
    <location>
        <begin position="465"/>
        <end position="475"/>
    </location>
</feature>
<dbReference type="InterPro" id="IPR015216">
    <property type="entry name" value="SANTA"/>
</dbReference>
<gene>
    <name evidence="4" type="ORF">FRX31_004662</name>
</gene>
<keyword evidence="2" id="KW-0472">Membrane</keyword>
<dbReference type="PANTHER" id="PTHR35311:SF1">
    <property type="entry name" value="PROTEIN EMBRYO DEFECTIVE 1674"/>
    <property type="match status" value="1"/>
</dbReference>
<dbReference type="EMBL" id="JABWDY010003683">
    <property type="protein sequence ID" value="KAF5205750.1"/>
    <property type="molecule type" value="Genomic_DNA"/>
</dbReference>
<feature type="region of interest" description="Disordered" evidence="1">
    <location>
        <begin position="408"/>
        <end position="475"/>
    </location>
</feature>
<feature type="transmembrane region" description="Helical" evidence="2">
    <location>
        <begin position="532"/>
        <end position="555"/>
    </location>
</feature>
<comment type="caution">
    <text evidence="4">The sequence shown here is derived from an EMBL/GenBank/DDBJ whole genome shotgun (WGS) entry which is preliminary data.</text>
</comment>
<feature type="compositionally biased region" description="Polar residues" evidence="1">
    <location>
        <begin position="408"/>
        <end position="418"/>
    </location>
</feature>
<name>A0A7J6XBC7_THATH</name>
<organism evidence="4 5">
    <name type="scientific">Thalictrum thalictroides</name>
    <name type="common">Rue-anemone</name>
    <name type="synonym">Anemone thalictroides</name>
    <dbReference type="NCBI Taxonomy" id="46969"/>
    <lineage>
        <taxon>Eukaryota</taxon>
        <taxon>Viridiplantae</taxon>
        <taxon>Streptophyta</taxon>
        <taxon>Embryophyta</taxon>
        <taxon>Tracheophyta</taxon>
        <taxon>Spermatophyta</taxon>
        <taxon>Magnoliopsida</taxon>
        <taxon>Ranunculales</taxon>
        <taxon>Ranunculaceae</taxon>
        <taxon>Thalictroideae</taxon>
        <taxon>Thalictrum</taxon>
    </lineage>
</organism>
<evidence type="ECO:0000259" key="3">
    <source>
        <dbReference type="Pfam" id="PF09133"/>
    </source>
</evidence>
<sequence length="586" mass="65364">MAGQIFSSAPIVKRYNLITLETVDGLTVFIRGNINQTLTQENGFSLKVCESFQIGFPCIWEDFSYHCEEDSISSNPSRGLSDCGSLKDGESNGKSSEDILEDAVVDFASQMTAEVMGPYDIEQHKTDGSLEEYNVGSEVVLNTWENQHRDCSSKMSNTTLEYHYVPTGSDEKNSLTPFKLDRDNLEEGRCIFSLKQKYLSDRIKALRSSNSTNTNLSDSVPDDDVNDMETPVQRKSNIAKSSSLPNVDLLDVTRKIVVATVPNDSANVLVNHSSGNNYNARLDLSKHYLMELGSNVICCTSSDVNMLSPVKTPKEFIRRNSPNAFVTSCGDTESKKCTTGSSEARRSSRLINMRKGTDNRQEIITTNLTCNNERTRHDASKDSLIELGSGVSDCNPAEVNMVSSLETPSMSLKSFSRKGTSEKSGGDYSARYNSPKECFTSRANNNSKNESMGPFEARSSSKLMTMKEDDDNRQRTIRKTTEARRSTRLINMTKGSDNRPEAIGKKSVLENPNNGSHSKTRKRLEYMTDVRYHLVLFNDVIVFLMHMFLFGRLGFRNTMVVTLHMNHLTSKVCPAQGIISWEDSGP</sequence>
<keyword evidence="2" id="KW-1133">Transmembrane helix</keyword>
<evidence type="ECO:0000256" key="1">
    <source>
        <dbReference type="SAM" id="MobiDB-lite"/>
    </source>
</evidence>
<keyword evidence="5" id="KW-1185">Reference proteome</keyword>
<reference evidence="4 5" key="1">
    <citation type="submission" date="2020-06" db="EMBL/GenBank/DDBJ databases">
        <title>Transcriptomic and genomic resources for Thalictrum thalictroides and T. hernandezii: Facilitating candidate gene discovery in an emerging model plant lineage.</title>
        <authorList>
            <person name="Arias T."/>
            <person name="Riano-Pachon D.M."/>
            <person name="Di Stilio V.S."/>
        </authorList>
    </citation>
    <scope>NUCLEOTIDE SEQUENCE [LARGE SCALE GENOMIC DNA]</scope>
    <source>
        <strain evidence="5">cv. WT478/WT964</strain>
        <tissue evidence="4">Leaves</tissue>
    </source>
</reference>
<dbReference type="AlphaFoldDB" id="A0A7J6XBC7"/>
<keyword evidence="2" id="KW-0812">Transmembrane</keyword>
<accession>A0A7J6XBC7</accession>
<feature type="compositionally biased region" description="Basic and acidic residues" evidence="1">
    <location>
        <begin position="85"/>
        <end position="96"/>
    </location>
</feature>
<feature type="region of interest" description="Disordered" evidence="1">
    <location>
        <begin position="73"/>
        <end position="96"/>
    </location>
</feature>
<dbReference type="InterPro" id="IPR053090">
    <property type="entry name" value="Centromere_KNL-2_homolog"/>
</dbReference>
<evidence type="ECO:0000313" key="4">
    <source>
        <dbReference type="EMBL" id="KAF5205750.1"/>
    </source>
</evidence>
<dbReference type="PANTHER" id="PTHR35311">
    <property type="entry name" value="KINETOCHORE-ASSOCIATED PROTEIN KNL-2 HOMOLOG"/>
    <property type="match status" value="1"/>
</dbReference>
<feature type="compositionally biased region" description="Basic and acidic residues" evidence="1">
    <location>
        <begin position="496"/>
        <end position="508"/>
    </location>
</feature>
<protein>
    <recommendedName>
        <fullName evidence="3">SANTA domain-containing protein</fullName>
    </recommendedName>
</protein>
<dbReference type="Proteomes" id="UP000554482">
    <property type="component" value="Unassembled WGS sequence"/>
</dbReference>
<feature type="domain" description="SANTA" evidence="3">
    <location>
        <begin position="4"/>
        <end position="62"/>
    </location>
</feature>
<feature type="region of interest" description="Disordered" evidence="1">
    <location>
        <begin position="493"/>
        <end position="518"/>
    </location>
</feature>
<evidence type="ECO:0000256" key="2">
    <source>
        <dbReference type="SAM" id="Phobius"/>
    </source>
</evidence>
<dbReference type="OrthoDB" id="118550at2759"/>
<dbReference type="Pfam" id="PF09133">
    <property type="entry name" value="SANTA"/>
    <property type="match status" value="1"/>
</dbReference>
<feature type="compositionally biased region" description="Polar residues" evidence="1">
    <location>
        <begin position="441"/>
        <end position="450"/>
    </location>
</feature>
<evidence type="ECO:0000313" key="5">
    <source>
        <dbReference type="Proteomes" id="UP000554482"/>
    </source>
</evidence>